<dbReference type="InterPro" id="IPR020818">
    <property type="entry name" value="Chaperonin_GroES"/>
</dbReference>
<sequence>MSFRPMFDAVIFKKLERDETSYGNIIVPDMGKDLNEVGEVIEVGPGYYTVTGTFIETTLKPGDRIVLPATGYSKFVYMDEEYYIINEKEVLAKIQDNE</sequence>
<reference evidence="2" key="1">
    <citation type="submission" date="2016-03" db="EMBL/GenBank/DDBJ databases">
        <title>Novel chaperonins are prevalent in the virioplankton and link to viral biology and ecology.</title>
        <authorList>
            <person name="Marine R.L."/>
            <person name="Nasko D.J."/>
            <person name="Polson S.W."/>
            <person name="Wommack K.E."/>
        </authorList>
    </citation>
    <scope>NUCLEOTIDE SEQUENCE</scope>
</reference>
<protein>
    <submittedName>
        <fullName evidence="2">Co-chaperonin GroES</fullName>
    </submittedName>
</protein>
<dbReference type="PRINTS" id="PR00297">
    <property type="entry name" value="CHAPERONIN10"/>
</dbReference>
<evidence type="ECO:0000313" key="2">
    <source>
        <dbReference type="EMBL" id="ASN63648.1"/>
    </source>
</evidence>
<accession>A0A221S3X0</accession>
<dbReference type="InterPro" id="IPR011032">
    <property type="entry name" value="GroES-like_sf"/>
</dbReference>
<dbReference type="GO" id="GO:0046872">
    <property type="term" value="F:metal ion binding"/>
    <property type="evidence" value="ECO:0007669"/>
    <property type="project" value="TreeGrafter"/>
</dbReference>
<dbReference type="CDD" id="cd00320">
    <property type="entry name" value="cpn10"/>
    <property type="match status" value="1"/>
</dbReference>
<gene>
    <name evidence="2" type="primary">groES</name>
</gene>
<organism evidence="2">
    <name type="scientific">uncultured virus</name>
    <dbReference type="NCBI Taxonomy" id="340016"/>
    <lineage>
        <taxon>Viruses</taxon>
        <taxon>environmental samples</taxon>
    </lineage>
</organism>
<dbReference type="InterPro" id="IPR037124">
    <property type="entry name" value="Chaperonin_GroES_sf"/>
</dbReference>
<dbReference type="PANTHER" id="PTHR10772:SF0">
    <property type="entry name" value="10 KDA HEAT SHOCK PROTEIN, MITOCHONDRIAL"/>
    <property type="match status" value="1"/>
</dbReference>
<dbReference type="Gene3D" id="2.30.33.40">
    <property type="entry name" value="GroES chaperonin"/>
    <property type="match status" value="1"/>
</dbReference>
<dbReference type="EMBL" id="KU971054">
    <property type="protein sequence ID" value="ASN63648.1"/>
    <property type="molecule type" value="Genomic_DNA"/>
</dbReference>
<dbReference type="PANTHER" id="PTHR10772">
    <property type="entry name" value="10 KDA HEAT SHOCK PROTEIN"/>
    <property type="match status" value="1"/>
</dbReference>
<dbReference type="Pfam" id="PF00166">
    <property type="entry name" value="Cpn10"/>
    <property type="match status" value="1"/>
</dbReference>
<dbReference type="GO" id="GO:0044183">
    <property type="term" value="F:protein folding chaperone"/>
    <property type="evidence" value="ECO:0007669"/>
    <property type="project" value="InterPro"/>
</dbReference>
<proteinExistence type="predicted"/>
<dbReference type="SMART" id="SM00883">
    <property type="entry name" value="Cpn10"/>
    <property type="match status" value="1"/>
</dbReference>
<dbReference type="GO" id="GO:0051087">
    <property type="term" value="F:protein-folding chaperone binding"/>
    <property type="evidence" value="ECO:0007669"/>
    <property type="project" value="TreeGrafter"/>
</dbReference>
<dbReference type="GO" id="GO:0051082">
    <property type="term" value="F:unfolded protein binding"/>
    <property type="evidence" value="ECO:0007669"/>
    <property type="project" value="TreeGrafter"/>
</dbReference>
<name>A0A221S3X0_9VIRU</name>
<keyword evidence="1" id="KW-0143">Chaperone</keyword>
<evidence type="ECO:0000256" key="1">
    <source>
        <dbReference type="ARBA" id="ARBA00023186"/>
    </source>
</evidence>
<dbReference type="SUPFAM" id="SSF50129">
    <property type="entry name" value="GroES-like"/>
    <property type="match status" value="1"/>
</dbReference>
<dbReference type="GO" id="GO:0005524">
    <property type="term" value="F:ATP binding"/>
    <property type="evidence" value="ECO:0007669"/>
    <property type="project" value="InterPro"/>
</dbReference>